<evidence type="ECO:0000313" key="2">
    <source>
        <dbReference type="Proteomes" id="UP001331761"/>
    </source>
</evidence>
<reference evidence="1 2" key="1">
    <citation type="submission" date="2019-10" db="EMBL/GenBank/DDBJ databases">
        <title>Assembly and Annotation for the nematode Trichostrongylus colubriformis.</title>
        <authorList>
            <person name="Martin J."/>
        </authorList>
    </citation>
    <scope>NUCLEOTIDE SEQUENCE [LARGE SCALE GENOMIC DNA]</scope>
    <source>
        <strain evidence="1">G859</strain>
        <tissue evidence="1">Whole worm</tissue>
    </source>
</reference>
<name>A0AAN8IPD1_TRICO</name>
<evidence type="ECO:0000313" key="1">
    <source>
        <dbReference type="EMBL" id="KAK5980911.1"/>
    </source>
</evidence>
<sequence>MVYQGIHHTSRAIQDHYEMPEIDGTSLVLYHFKSIDGNNTDDKIPRDYGERLRSRYKKVLREIGSLDVM</sequence>
<dbReference type="AlphaFoldDB" id="A0AAN8IPD1"/>
<gene>
    <name evidence="1" type="ORF">GCK32_022211</name>
</gene>
<proteinExistence type="predicted"/>
<dbReference type="Proteomes" id="UP001331761">
    <property type="component" value="Unassembled WGS sequence"/>
</dbReference>
<comment type="caution">
    <text evidence="1">The sequence shown here is derived from an EMBL/GenBank/DDBJ whole genome shotgun (WGS) entry which is preliminary data.</text>
</comment>
<protein>
    <submittedName>
        <fullName evidence="1">Uncharacterized protein</fullName>
    </submittedName>
</protein>
<dbReference type="EMBL" id="WIXE01006864">
    <property type="protein sequence ID" value="KAK5980911.1"/>
    <property type="molecule type" value="Genomic_DNA"/>
</dbReference>
<accession>A0AAN8IPD1</accession>
<keyword evidence="2" id="KW-1185">Reference proteome</keyword>
<organism evidence="1 2">
    <name type="scientific">Trichostrongylus colubriformis</name>
    <name type="common">Black scour worm</name>
    <dbReference type="NCBI Taxonomy" id="6319"/>
    <lineage>
        <taxon>Eukaryota</taxon>
        <taxon>Metazoa</taxon>
        <taxon>Ecdysozoa</taxon>
        <taxon>Nematoda</taxon>
        <taxon>Chromadorea</taxon>
        <taxon>Rhabditida</taxon>
        <taxon>Rhabditina</taxon>
        <taxon>Rhabditomorpha</taxon>
        <taxon>Strongyloidea</taxon>
        <taxon>Trichostrongylidae</taxon>
        <taxon>Trichostrongylus</taxon>
    </lineage>
</organism>